<protein>
    <submittedName>
        <fullName evidence="1">Uncharacterized protein</fullName>
    </submittedName>
</protein>
<proteinExistence type="predicted"/>
<comment type="caution">
    <text evidence="1">The sequence shown here is derived from an EMBL/GenBank/DDBJ whole genome shotgun (WGS) entry which is preliminary data.</text>
</comment>
<dbReference type="GeneID" id="93563626"/>
<accession>A0ABT3C127</accession>
<keyword evidence="2" id="KW-1185">Reference proteome</keyword>
<dbReference type="RefSeq" id="WP_117183358.1">
    <property type="nucleotide sequence ID" value="NZ_JAFGZD010000021.1"/>
</dbReference>
<dbReference type="EMBL" id="JAOXML010000018">
    <property type="protein sequence ID" value="MCV4378797.1"/>
    <property type="molecule type" value="Genomic_DNA"/>
</dbReference>
<evidence type="ECO:0000313" key="1">
    <source>
        <dbReference type="EMBL" id="MCV4378797.1"/>
    </source>
</evidence>
<sequence length="212" mass="24150">MSYHDSCLLMGRHLVTFGKQVEDGLKSDILDCLLYAQLRADARYPHTLRGWVWLDEYQRSIASTGGRQFGRVVRNTLKIHGLRDLSRRPAFLDVAASPSLRQSLVNAFDTLMNSELAQTYFNLWGTSGRSELFQVVPCERDANGNINILVCCLQMRTVALRPSLYLWQMLGGEMTVHYSGTAFRFEPEAYAPLRSMVQDALSREAKQEIIRL</sequence>
<name>A0ABT3C127_9PSED</name>
<reference evidence="1 2" key="1">
    <citation type="submission" date="2022-10" db="EMBL/GenBank/DDBJ databases">
        <title>Characterization of Pseudomonas capsici strains from pepper and tomato in Georgia.</title>
        <authorList>
            <person name="Zhao M."/>
            <person name="Dutta B."/>
        </authorList>
    </citation>
    <scope>NUCLEOTIDE SEQUENCE [LARGE SCALE GENOMIC DNA]</scope>
    <source>
        <strain evidence="1 2">Pc20-5</strain>
    </source>
</reference>
<evidence type="ECO:0000313" key="2">
    <source>
        <dbReference type="Proteomes" id="UP001207294"/>
    </source>
</evidence>
<organism evidence="1 2">
    <name type="scientific">Pseudomonas capsici</name>
    <dbReference type="NCBI Taxonomy" id="2810614"/>
    <lineage>
        <taxon>Bacteria</taxon>
        <taxon>Pseudomonadati</taxon>
        <taxon>Pseudomonadota</taxon>
        <taxon>Gammaproteobacteria</taxon>
        <taxon>Pseudomonadales</taxon>
        <taxon>Pseudomonadaceae</taxon>
        <taxon>Pseudomonas</taxon>
    </lineage>
</organism>
<dbReference type="Proteomes" id="UP001207294">
    <property type="component" value="Unassembled WGS sequence"/>
</dbReference>
<gene>
    <name evidence="1" type="ORF">OH718_19530</name>
</gene>